<gene>
    <name evidence="2" type="ORF">QVM81_15060</name>
</gene>
<dbReference type="RefSeq" id="WP_047723545.1">
    <property type="nucleotide sequence ID" value="NZ_JAUEHC010000023.1"/>
</dbReference>
<evidence type="ECO:0000313" key="2">
    <source>
        <dbReference type="EMBL" id="MEZ4052898.1"/>
    </source>
</evidence>
<comment type="caution">
    <text evidence="2">The sequence shown here is derived from an EMBL/GenBank/DDBJ whole genome shotgun (WGS) entry which is preliminary data.</text>
</comment>
<dbReference type="Proteomes" id="UP001567731">
    <property type="component" value="Unassembled WGS sequence"/>
</dbReference>
<evidence type="ECO:0000259" key="1">
    <source>
        <dbReference type="Pfam" id="PF07508"/>
    </source>
</evidence>
<organism evidence="2 3">
    <name type="scientific">Enterobacter rongchengensis</name>
    <dbReference type="NCBI Taxonomy" id="3030999"/>
    <lineage>
        <taxon>Bacteria</taxon>
        <taxon>Pseudomonadati</taxon>
        <taxon>Pseudomonadota</taxon>
        <taxon>Gammaproteobacteria</taxon>
        <taxon>Enterobacterales</taxon>
        <taxon>Enterobacteriaceae</taxon>
        <taxon>Enterobacter</taxon>
    </lineage>
</organism>
<reference evidence="2 3" key="1">
    <citation type="submission" date="2023-06" db="EMBL/GenBank/DDBJ databases">
        <title>Genome characterization of Enterobacterales and Pseudomonas spp isolates with different phenotypes to cefepime-taniborbactam.</title>
        <authorList>
            <person name="Hernandez-Garcia M."/>
            <person name="Garcia-Castillo M."/>
            <person name="Ruiz-Garbajosa P."/>
            <person name="Canton R."/>
        </authorList>
    </citation>
    <scope>NUCLEOTIDE SEQUENCE [LARGE SCALE GENOMIC DNA]</scope>
    <source>
        <strain evidence="2 3">A003</strain>
    </source>
</reference>
<evidence type="ECO:0000313" key="3">
    <source>
        <dbReference type="Proteomes" id="UP001567731"/>
    </source>
</evidence>
<dbReference type="Pfam" id="PF07508">
    <property type="entry name" value="Recombinase"/>
    <property type="match status" value="1"/>
</dbReference>
<keyword evidence="3" id="KW-1185">Reference proteome</keyword>
<sequence length="103" mass="11491">MVELENGFIPSGSVSPTENYIRNINMSIIEYQYPSNSLAAARAAAREKYYFKVRPIVEELLEYGYGETALANALNNKGVLTSHGKEFNAGTVKHLLKMLGYKD</sequence>
<name>A0ABV4JH71_9ENTR</name>
<proteinExistence type="predicted"/>
<protein>
    <submittedName>
        <fullName evidence="2">Recombinase family protein</fullName>
    </submittedName>
</protein>
<dbReference type="InterPro" id="IPR011109">
    <property type="entry name" value="DNA_bind_recombinase_dom"/>
</dbReference>
<feature type="domain" description="Recombinase" evidence="1">
    <location>
        <begin position="53"/>
        <end position="97"/>
    </location>
</feature>
<accession>A0ABV4JH71</accession>
<dbReference type="EMBL" id="JAUEHC010000023">
    <property type="protein sequence ID" value="MEZ4052898.1"/>
    <property type="molecule type" value="Genomic_DNA"/>
</dbReference>